<protein>
    <submittedName>
        <fullName evidence="2">Methyltransferase type 11</fullName>
    </submittedName>
</protein>
<reference evidence="2 3" key="1">
    <citation type="journal article" date="2009" name="Stand. Genomic Sci.">
        <title>Complete genome sequence of Stackebrandtia nassauensis type strain (LLR-40K-21).</title>
        <authorList>
            <person name="Munk C."/>
            <person name="Lapidus A."/>
            <person name="Copeland A."/>
            <person name="Jando M."/>
            <person name="Mayilraj S."/>
            <person name="Glavina Del Rio T."/>
            <person name="Nolan M."/>
            <person name="Chen F."/>
            <person name="Lucas S."/>
            <person name="Tice H."/>
            <person name="Cheng J.F."/>
            <person name="Han C."/>
            <person name="Detter J.C."/>
            <person name="Bruce D."/>
            <person name="Goodwin L."/>
            <person name="Chain P."/>
            <person name="Pitluck S."/>
            <person name="Goker M."/>
            <person name="Ovchinikova G."/>
            <person name="Pati A."/>
            <person name="Ivanova N."/>
            <person name="Mavromatis K."/>
            <person name="Chen A."/>
            <person name="Palaniappan K."/>
            <person name="Land M."/>
            <person name="Hauser L."/>
            <person name="Chang Y.J."/>
            <person name="Jeffries C.D."/>
            <person name="Bristow J."/>
            <person name="Eisen J.A."/>
            <person name="Markowitz V."/>
            <person name="Hugenholtz P."/>
            <person name="Kyrpides N.C."/>
            <person name="Klenk H.P."/>
        </authorList>
    </citation>
    <scope>NUCLEOTIDE SEQUENCE [LARGE SCALE GENOMIC DNA]</scope>
    <source>
        <strain evidence="3">DSM 44728 / CIP 108903 / NRRL B-16338 / NBRC 102104 / LLR-40K-21</strain>
    </source>
</reference>
<dbReference type="RefSeq" id="WP_013015445.1">
    <property type="nucleotide sequence ID" value="NC_013947.1"/>
</dbReference>
<feature type="domain" description="Methyltransferase" evidence="1">
    <location>
        <begin position="54"/>
        <end position="144"/>
    </location>
</feature>
<dbReference type="PANTHER" id="PTHR42912:SF93">
    <property type="entry name" value="N6-ADENOSINE-METHYLTRANSFERASE TMT1A"/>
    <property type="match status" value="1"/>
</dbReference>
<dbReference type="InterPro" id="IPR041698">
    <property type="entry name" value="Methyltransf_25"/>
</dbReference>
<dbReference type="AlphaFoldDB" id="D3Q1M6"/>
<dbReference type="InterPro" id="IPR050508">
    <property type="entry name" value="Methyltransf_Superfamily"/>
</dbReference>
<proteinExistence type="predicted"/>
<accession>D3Q1M6</accession>
<gene>
    <name evidence="2" type="ordered locus">Snas_0154</name>
</gene>
<keyword evidence="3" id="KW-1185">Reference proteome</keyword>
<dbReference type="Pfam" id="PF13649">
    <property type="entry name" value="Methyltransf_25"/>
    <property type="match status" value="1"/>
</dbReference>
<dbReference type="eggNOG" id="COG2226">
    <property type="taxonomic scope" value="Bacteria"/>
</dbReference>
<keyword evidence="2" id="KW-0489">Methyltransferase</keyword>
<dbReference type="GO" id="GO:0008168">
    <property type="term" value="F:methyltransferase activity"/>
    <property type="evidence" value="ECO:0007669"/>
    <property type="project" value="UniProtKB-KW"/>
</dbReference>
<dbReference type="CDD" id="cd02440">
    <property type="entry name" value="AdoMet_MTases"/>
    <property type="match status" value="1"/>
</dbReference>
<dbReference type="EMBL" id="CP001778">
    <property type="protein sequence ID" value="ADD39874.1"/>
    <property type="molecule type" value="Genomic_DNA"/>
</dbReference>
<dbReference type="GO" id="GO:0032259">
    <property type="term" value="P:methylation"/>
    <property type="evidence" value="ECO:0007669"/>
    <property type="project" value="UniProtKB-KW"/>
</dbReference>
<dbReference type="KEGG" id="sna:Snas_0154"/>
<dbReference type="Gene3D" id="3.40.50.150">
    <property type="entry name" value="Vaccinia Virus protein VP39"/>
    <property type="match status" value="1"/>
</dbReference>
<keyword evidence="2" id="KW-0808">Transferase</keyword>
<dbReference type="STRING" id="446470.Snas_0154"/>
<evidence type="ECO:0000259" key="1">
    <source>
        <dbReference type="Pfam" id="PF13649"/>
    </source>
</evidence>
<sequence>MSEAPFIAAARAAYDATAEPYAEAVPGKLADMPLDRALFGAFAELMRANQNTTVADVGCGPGHVTDLLCGLGLDAVGIDLSPRMIEVARRRYPKPRFEVGSMLDLDLPDGGLGGVLAFYSIIHLPWTERPRAFAEFHRVLTPGGQLMLGFQIGDERRHHDEAFGKPIDLAWYRQQPGEVAELLRDSGFDVRTTVVTEPEEGQAVRHGHILARKPATAA</sequence>
<dbReference type="HOGENOM" id="CLU_060397_1_1_11"/>
<dbReference type="PANTHER" id="PTHR42912">
    <property type="entry name" value="METHYLTRANSFERASE"/>
    <property type="match status" value="1"/>
</dbReference>
<evidence type="ECO:0000313" key="3">
    <source>
        <dbReference type="Proteomes" id="UP000000844"/>
    </source>
</evidence>
<dbReference type="InterPro" id="IPR029063">
    <property type="entry name" value="SAM-dependent_MTases_sf"/>
</dbReference>
<dbReference type="SUPFAM" id="SSF53335">
    <property type="entry name" value="S-adenosyl-L-methionine-dependent methyltransferases"/>
    <property type="match status" value="1"/>
</dbReference>
<dbReference type="OrthoDB" id="9805171at2"/>
<name>D3Q1M6_STANL</name>
<organism evidence="2 3">
    <name type="scientific">Stackebrandtia nassauensis (strain DSM 44728 / CIP 108903 / NRRL B-16338 / NBRC 102104 / LLR-40K-21)</name>
    <dbReference type="NCBI Taxonomy" id="446470"/>
    <lineage>
        <taxon>Bacteria</taxon>
        <taxon>Bacillati</taxon>
        <taxon>Actinomycetota</taxon>
        <taxon>Actinomycetes</taxon>
        <taxon>Glycomycetales</taxon>
        <taxon>Glycomycetaceae</taxon>
        <taxon>Stackebrandtia</taxon>
    </lineage>
</organism>
<evidence type="ECO:0000313" key="2">
    <source>
        <dbReference type="EMBL" id="ADD39874.1"/>
    </source>
</evidence>
<dbReference type="Proteomes" id="UP000000844">
    <property type="component" value="Chromosome"/>
</dbReference>